<dbReference type="NCBIfam" id="NF002904">
    <property type="entry name" value="PRK03512.1"/>
    <property type="match status" value="1"/>
</dbReference>
<keyword evidence="4" id="KW-0460">Magnesium</keyword>
<sequence length="267" mass="28690">MTFLYKDALQLGPEQDVLHLGERQLTLRHGKGDLPLAPVSLDDWLAQRGGDARLPVLSGEAPSQPFAPCPLRLGFYGVVPSSDWLKRLLDLGVKTLQLRFKGEAPEAERQVAQAVRAAQGYQARLFINDHWQAALHHGAYGVHLGQEDLLTADLEQLSLSGIRLGLSSHGLFEQARALSLRPSYIAFGAIFATPTKAMPTAPQGLARLKAFCQRAGNTPTVAIGGIDFTNAEAVLAQGPGSLAVVRAVTESAYLDADVHRWLALCGG</sequence>
<comment type="caution">
    <text evidence="7">The sequence shown here is derived from an EMBL/GenBank/DDBJ whole genome shotgun (WGS) entry which is preliminary data.</text>
</comment>
<dbReference type="STRING" id="584787.GCA_001247655_01314"/>
<evidence type="ECO:0000259" key="6">
    <source>
        <dbReference type="Pfam" id="PF02581"/>
    </source>
</evidence>
<dbReference type="AlphaFoldDB" id="A0A3N1NRU7"/>
<dbReference type="GO" id="GO:0005737">
    <property type="term" value="C:cytoplasm"/>
    <property type="evidence" value="ECO:0007669"/>
    <property type="project" value="TreeGrafter"/>
</dbReference>
<evidence type="ECO:0000256" key="4">
    <source>
        <dbReference type="ARBA" id="ARBA00022842"/>
    </source>
</evidence>
<dbReference type="Pfam" id="PF02581">
    <property type="entry name" value="TMP-TENI"/>
    <property type="match status" value="1"/>
</dbReference>
<accession>A0A3N1NRU7</accession>
<evidence type="ECO:0000256" key="1">
    <source>
        <dbReference type="ARBA" id="ARBA00004948"/>
    </source>
</evidence>
<dbReference type="GO" id="GO:0009228">
    <property type="term" value="P:thiamine biosynthetic process"/>
    <property type="evidence" value="ECO:0007669"/>
    <property type="project" value="UniProtKB-KW"/>
</dbReference>
<evidence type="ECO:0000313" key="8">
    <source>
        <dbReference type="Proteomes" id="UP000268033"/>
    </source>
</evidence>
<comment type="pathway">
    <text evidence="1">Cofactor biosynthesis; thiamine diphosphate biosynthesis.</text>
</comment>
<feature type="domain" description="Thiamine phosphate synthase/TenI" evidence="6">
    <location>
        <begin position="83"/>
        <end position="248"/>
    </location>
</feature>
<dbReference type="FunFam" id="3.20.20.70:FF:000064">
    <property type="entry name" value="Thiamine-phosphate synthase"/>
    <property type="match status" value="1"/>
</dbReference>
<keyword evidence="5" id="KW-0784">Thiamine biosynthesis</keyword>
<dbReference type="EMBL" id="RJUL01000014">
    <property type="protein sequence ID" value="ROQ18853.1"/>
    <property type="molecule type" value="Genomic_DNA"/>
</dbReference>
<evidence type="ECO:0000256" key="3">
    <source>
        <dbReference type="ARBA" id="ARBA00022723"/>
    </source>
</evidence>
<dbReference type="SUPFAM" id="SSF51391">
    <property type="entry name" value="Thiamin phosphate synthase"/>
    <property type="match status" value="1"/>
</dbReference>
<evidence type="ECO:0000313" key="7">
    <source>
        <dbReference type="EMBL" id="ROQ18853.1"/>
    </source>
</evidence>
<organism evidence="7 8">
    <name type="scientific">Gallaecimonas pentaromativorans</name>
    <dbReference type="NCBI Taxonomy" id="584787"/>
    <lineage>
        <taxon>Bacteria</taxon>
        <taxon>Pseudomonadati</taxon>
        <taxon>Pseudomonadota</taxon>
        <taxon>Gammaproteobacteria</taxon>
        <taxon>Enterobacterales</taxon>
        <taxon>Gallaecimonadaceae</taxon>
        <taxon>Gallaecimonas</taxon>
    </lineage>
</organism>
<evidence type="ECO:0000256" key="2">
    <source>
        <dbReference type="ARBA" id="ARBA00022679"/>
    </source>
</evidence>
<reference evidence="7 8" key="1">
    <citation type="submission" date="2018-11" db="EMBL/GenBank/DDBJ databases">
        <title>Genomic Encyclopedia of Type Strains, Phase IV (KMG-IV): sequencing the most valuable type-strain genomes for metagenomic binning, comparative biology and taxonomic classification.</title>
        <authorList>
            <person name="Goeker M."/>
        </authorList>
    </citation>
    <scope>NUCLEOTIDE SEQUENCE [LARGE SCALE GENOMIC DNA]</scope>
    <source>
        <strain evidence="7 8">DSM 21945</strain>
    </source>
</reference>
<dbReference type="PANTHER" id="PTHR20857">
    <property type="entry name" value="THIAMINE-PHOSPHATE PYROPHOSPHORYLASE"/>
    <property type="match status" value="1"/>
</dbReference>
<protein>
    <submittedName>
        <fullName evidence="7">Thiamine-phosphate pyrophosphorylase</fullName>
    </submittedName>
</protein>
<dbReference type="Proteomes" id="UP000268033">
    <property type="component" value="Unassembled WGS sequence"/>
</dbReference>
<name>A0A3N1NRU7_9GAMM</name>
<dbReference type="InterPro" id="IPR022998">
    <property type="entry name" value="ThiamineP_synth_TenI"/>
</dbReference>
<dbReference type="InterPro" id="IPR036206">
    <property type="entry name" value="ThiamineP_synth_sf"/>
</dbReference>
<keyword evidence="8" id="KW-1185">Reference proteome</keyword>
<gene>
    <name evidence="7" type="ORF">EDC28_1146</name>
</gene>
<dbReference type="GO" id="GO:0046872">
    <property type="term" value="F:metal ion binding"/>
    <property type="evidence" value="ECO:0007669"/>
    <property type="project" value="UniProtKB-KW"/>
</dbReference>
<keyword evidence="2" id="KW-0808">Transferase</keyword>
<dbReference type="GO" id="GO:0004789">
    <property type="term" value="F:thiamine-phosphate diphosphorylase activity"/>
    <property type="evidence" value="ECO:0007669"/>
    <property type="project" value="TreeGrafter"/>
</dbReference>
<keyword evidence="3" id="KW-0479">Metal-binding</keyword>
<dbReference type="Gene3D" id="3.20.20.70">
    <property type="entry name" value="Aldolase class I"/>
    <property type="match status" value="1"/>
</dbReference>
<dbReference type="InterPro" id="IPR013785">
    <property type="entry name" value="Aldolase_TIM"/>
</dbReference>
<proteinExistence type="predicted"/>
<evidence type="ECO:0000256" key="5">
    <source>
        <dbReference type="ARBA" id="ARBA00022977"/>
    </source>
</evidence>
<dbReference type="PANTHER" id="PTHR20857:SF15">
    <property type="entry name" value="THIAMINE-PHOSPHATE SYNTHASE"/>
    <property type="match status" value="1"/>
</dbReference>
<dbReference type="CDD" id="cd00564">
    <property type="entry name" value="TMP_TenI"/>
    <property type="match status" value="1"/>
</dbReference>